<evidence type="ECO:0000256" key="1">
    <source>
        <dbReference type="ARBA" id="ARBA00005589"/>
    </source>
</evidence>
<dbReference type="GO" id="GO:0022627">
    <property type="term" value="C:cytosolic small ribosomal subunit"/>
    <property type="evidence" value="ECO:0007669"/>
    <property type="project" value="TreeGrafter"/>
</dbReference>
<name>A0A9D1K9R3_9FIRM</name>
<dbReference type="Gene3D" id="4.10.640.10">
    <property type="entry name" value="Ribosomal protein S18"/>
    <property type="match status" value="1"/>
</dbReference>
<keyword evidence="3 4" id="KW-0687">Ribonucleoprotein</keyword>
<evidence type="ECO:0000256" key="4">
    <source>
        <dbReference type="HAMAP-Rule" id="MF_00270"/>
    </source>
</evidence>
<evidence type="ECO:0000313" key="6">
    <source>
        <dbReference type="EMBL" id="HIT17502.1"/>
    </source>
</evidence>
<reference evidence="6" key="1">
    <citation type="submission" date="2020-10" db="EMBL/GenBank/DDBJ databases">
        <authorList>
            <person name="Gilroy R."/>
        </authorList>
    </citation>
    <scope>NUCLEOTIDE SEQUENCE</scope>
    <source>
        <strain evidence="6">14508</strain>
    </source>
</reference>
<gene>
    <name evidence="4" type="primary">rpsR</name>
    <name evidence="6" type="ORF">IAD04_03900</name>
</gene>
<dbReference type="GO" id="GO:0070181">
    <property type="term" value="F:small ribosomal subunit rRNA binding"/>
    <property type="evidence" value="ECO:0007669"/>
    <property type="project" value="TreeGrafter"/>
</dbReference>
<comment type="subunit">
    <text evidence="4">Part of the 30S ribosomal subunit. Forms a tight heterodimer with protein bS6.</text>
</comment>
<dbReference type="PANTHER" id="PTHR13479:SF40">
    <property type="entry name" value="SMALL RIBOSOMAL SUBUNIT PROTEIN BS18M"/>
    <property type="match status" value="1"/>
</dbReference>
<dbReference type="PRINTS" id="PR00974">
    <property type="entry name" value="RIBOSOMALS18"/>
</dbReference>
<evidence type="ECO:0000256" key="5">
    <source>
        <dbReference type="RuleBase" id="RU003910"/>
    </source>
</evidence>
<dbReference type="SUPFAM" id="SSF46911">
    <property type="entry name" value="Ribosomal protein S18"/>
    <property type="match status" value="1"/>
</dbReference>
<comment type="function">
    <text evidence="4">Binds as a heterodimer with protein bS6 to the central domain of the 16S rRNA, where it helps stabilize the platform of the 30S subunit.</text>
</comment>
<accession>A0A9D1K9R3</accession>
<dbReference type="InterPro" id="IPR036870">
    <property type="entry name" value="Ribosomal_bS18_sf"/>
</dbReference>
<sequence length="74" mass="8774">MFRKQQRRRKVCYFTKNNIKTIDYKDVELLKKFISANGKILPRRLTGTSARYQRILAVAIKRARQMALLPYVAD</sequence>
<comment type="similarity">
    <text evidence="1 4 5">Belongs to the bacterial ribosomal protein bS18 family.</text>
</comment>
<evidence type="ECO:0000256" key="2">
    <source>
        <dbReference type="ARBA" id="ARBA00022980"/>
    </source>
</evidence>
<dbReference type="NCBIfam" id="TIGR00165">
    <property type="entry name" value="S18"/>
    <property type="match status" value="1"/>
</dbReference>
<keyword evidence="4" id="KW-0699">rRNA-binding</keyword>
<keyword evidence="2 4" id="KW-0689">Ribosomal protein</keyword>
<evidence type="ECO:0000313" key="7">
    <source>
        <dbReference type="Proteomes" id="UP000886893"/>
    </source>
</evidence>
<dbReference type="PANTHER" id="PTHR13479">
    <property type="entry name" value="30S RIBOSOMAL PROTEIN S18"/>
    <property type="match status" value="1"/>
</dbReference>
<organism evidence="6 7">
    <name type="scientific">Candidatus Caccosoma faecigallinarum</name>
    <dbReference type="NCBI Taxonomy" id="2840720"/>
    <lineage>
        <taxon>Bacteria</taxon>
        <taxon>Bacillati</taxon>
        <taxon>Bacillota</taxon>
        <taxon>Bacillota incertae sedis</taxon>
        <taxon>Candidatus Caccosoma</taxon>
    </lineage>
</organism>
<keyword evidence="4" id="KW-0694">RNA-binding</keyword>
<dbReference type="GO" id="GO:0003735">
    <property type="term" value="F:structural constituent of ribosome"/>
    <property type="evidence" value="ECO:0007669"/>
    <property type="project" value="InterPro"/>
</dbReference>
<dbReference type="Pfam" id="PF01084">
    <property type="entry name" value="Ribosomal_S18"/>
    <property type="match status" value="1"/>
</dbReference>
<proteinExistence type="inferred from homology"/>
<dbReference type="InterPro" id="IPR001648">
    <property type="entry name" value="Ribosomal_bS18"/>
</dbReference>
<dbReference type="EMBL" id="DVKI01000124">
    <property type="protein sequence ID" value="HIT17502.1"/>
    <property type="molecule type" value="Genomic_DNA"/>
</dbReference>
<protein>
    <recommendedName>
        <fullName evidence="4">Small ribosomal subunit protein bS18</fullName>
    </recommendedName>
</protein>
<dbReference type="HAMAP" id="MF_00270">
    <property type="entry name" value="Ribosomal_bS18"/>
    <property type="match status" value="1"/>
</dbReference>
<dbReference type="GO" id="GO:0006412">
    <property type="term" value="P:translation"/>
    <property type="evidence" value="ECO:0007669"/>
    <property type="project" value="UniProtKB-UniRule"/>
</dbReference>
<comment type="caution">
    <text evidence="6">The sequence shown here is derived from an EMBL/GenBank/DDBJ whole genome shotgun (WGS) entry which is preliminary data.</text>
</comment>
<evidence type="ECO:0000256" key="3">
    <source>
        <dbReference type="ARBA" id="ARBA00023274"/>
    </source>
</evidence>
<reference evidence="6" key="2">
    <citation type="journal article" date="2021" name="PeerJ">
        <title>Extensive microbial diversity within the chicken gut microbiome revealed by metagenomics and culture.</title>
        <authorList>
            <person name="Gilroy R."/>
            <person name="Ravi A."/>
            <person name="Getino M."/>
            <person name="Pursley I."/>
            <person name="Horton D.L."/>
            <person name="Alikhan N.F."/>
            <person name="Baker D."/>
            <person name="Gharbi K."/>
            <person name="Hall N."/>
            <person name="Watson M."/>
            <person name="Adriaenssens E.M."/>
            <person name="Foster-Nyarko E."/>
            <person name="Jarju S."/>
            <person name="Secka A."/>
            <person name="Antonio M."/>
            <person name="Oren A."/>
            <person name="Chaudhuri R.R."/>
            <person name="La Ragione R."/>
            <person name="Hildebrand F."/>
            <person name="Pallen M.J."/>
        </authorList>
    </citation>
    <scope>NUCLEOTIDE SEQUENCE</scope>
    <source>
        <strain evidence="6">14508</strain>
    </source>
</reference>
<dbReference type="AlphaFoldDB" id="A0A9D1K9R3"/>
<dbReference type="Proteomes" id="UP000886893">
    <property type="component" value="Unassembled WGS sequence"/>
</dbReference>